<dbReference type="EMBL" id="JBHSJF010000005">
    <property type="protein sequence ID" value="MFC5067528.1"/>
    <property type="molecule type" value="Genomic_DNA"/>
</dbReference>
<feature type="transmembrane region" description="Helical" evidence="1">
    <location>
        <begin position="20"/>
        <end position="41"/>
    </location>
</feature>
<name>A0ABV9Z0D3_9HYPH</name>
<evidence type="ECO:0000256" key="1">
    <source>
        <dbReference type="SAM" id="Phobius"/>
    </source>
</evidence>
<keyword evidence="1" id="KW-0812">Transmembrane</keyword>
<protein>
    <submittedName>
        <fullName evidence="3">TadE/TadG family type IV pilus assembly protein</fullName>
    </submittedName>
</protein>
<evidence type="ECO:0000313" key="4">
    <source>
        <dbReference type="Proteomes" id="UP001595796"/>
    </source>
</evidence>
<dbReference type="InterPro" id="IPR012495">
    <property type="entry name" value="TadE-like_dom"/>
</dbReference>
<evidence type="ECO:0000259" key="2">
    <source>
        <dbReference type="Pfam" id="PF07811"/>
    </source>
</evidence>
<gene>
    <name evidence="3" type="ORF">ACFPFW_05805</name>
</gene>
<organism evidence="3 4">
    <name type="scientific">Flaviflagellibacter deserti</name>
    <dbReference type="NCBI Taxonomy" id="2267266"/>
    <lineage>
        <taxon>Bacteria</taxon>
        <taxon>Pseudomonadati</taxon>
        <taxon>Pseudomonadota</taxon>
        <taxon>Alphaproteobacteria</taxon>
        <taxon>Hyphomicrobiales</taxon>
        <taxon>Flaviflagellibacter</taxon>
    </lineage>
</organism>
<comment type="caution">
    <text evidence="3">The sequence shown here is derived from an EMBL/GenBank/DDBJ whole genome shotgun (WGS) entry which is preliminary data.</text>
</comment>
<reference evidence="4" key="1">
    <citation type="journal article" date="2019" name="Int. J. Syst. Evol. Microbiol.">
        <title>The Global Catalogue of Microorganisms (GCM) 10K type strain sequencing project: providing services to taxonomists for standard genome sequencing and annotation.</title>
        <authorList>
            <consortium name="The Broad Institute Genomics Platform"/>
            <consortium name="The Broad Institute Genome Sequencing Center for Infectious Disease"/>
            <person name="Wu L."/>
            <person name="Ma J."/>
        </authorList>
    </citation>
    <scope>NUCLEOTIDE SEQUENCE [LARGE SCALE GENOMIC DNA]</scope>
    <source>
        <strain evidence="4">CGMCC 1.16444</strain>
    </source>
</reference>
<dbReference type="Proteomes" id="UP001595796">
    <property type="component" value="Unassembled WGS sequence"/>
</dbReference>
<feature type="domain" description="TadE-like" evidence="2">
    <location>
        <begin position="16"/>
        <end position="50"/>
    </location>
</feature>
<sequence>MRAFFRTFRRDERAIAATEFALLLPTIIGLMVGTFEVARAVSAKSKVSQMTGAIGDLISQKNSVTSSNLNDLINGTSNILQPLPTTGATVDVQSIVYDTSTKKYYVDWTLHKVGSGSAQTNGANSDYQGADPPGAATIKVTVTYDFEPTFSKIYKDINPSSGGKITLSETFFSARSGAAVPLE</sequence>
<accession>A0ABV9Z0D3</accession>
<proteinExistence type="predicted"/>
<keyword evidence="4" id="KW-1185">Reference proteome</keyword>
<dbReference type="RefSeq" id="WP_162799669.1">
    <property type="nucleotide sequence ID" value="NZ_JBHSJF010000005.1"/>
</dbReference>
<keyword evidence="1" id="KW-1133">Transmembrane helix</keyword>
<evidence type="ECO:0000313" key="3">
    <source>
        <dbReference type="EMBL" id="MFC5067528.1"/>
    </source>
</evidence>
<dbReference type="Pfam" id="PF07811">
    <property type="entry name" value="TadE"/>
    <property type="match status" value="1"/>
</dbReference>
<keyword evidence="1" id="KW-0472">Membrane</keyword>